<proteinExistence type="predicted"/>
<dbReference type="RefSeq" id="WP_103943527.1">
    <property type="nucleotide sequence ID" value="NZ_FNVO01000022.1"/>
</dbReference>
<organism evidence="1 2">
    <name type="scientific">Thermomonospora echinospora</name>
    <dbReference type="NCBI Taxonomy" id="1992"/>
    <lineage>
        <taxon>Bacteria</taxon>
        <taxon>Bacillati</taxon>
        <taxon>Actinomycetota</taxon>
        <taxon>Actinomycetes</taxon>
        <taxon>Streptosporangiales</taxon>
        <taxon>Thermomonosporaceae</taxon>
        <taxon>Thermomonospora</taxon>
    </lineage>
</organism>
<dbReference type="AlphaFoldDB" id="A0A1H6DTJ5"/>
<dbReference type="InterPro" id="IPR036291">
    <property type="entry name" value="NAD(P)-bd_dom_sf"/>
</dbReference>
<dbReference type="Gene3D" id="3.40.50.720">
    <property type="entry name" value="NAD(P)-binding Rossmann-like Domain"/>
    <property type="match status" value="1"/>
</dbReference>
<protein>
    <recommendedName>
        <fullName evidence="3">Short chain dehydrogenase</fullName>
    </recommendedName>
</protein>
<dbReference type="EMBL" id="FNVO01000022">
    <property type="protein sequence ID" value="SEG88702.1"/>
    <property type="molecule type" value="Genomic_DNA"/>
</dbReference>
<reference evidence="2" key="1">
    <citation type="submission" date="2016-10" db="EMBL/GenBank/DDBJ databases">
        <authorList>
            <person name="Varghese N."/>
            <person name="Submissions S."/>
        </authorList>
    </citation>
    <scope>NUCLEOTIDE SEQUENCE [LARGE SCALE GENOMIC DNA]</scope>
    <source>
        <strain evidence="2">DSM 43163</strain>
    </source>
</reference>
<evidence type="ECO:0000313" key="2">
    <source>
        <dbReference type="Proteomes" id="UP000236723"/>
    </source>
</evidence>
<accession>A0A1H6DTJ5</accession>
<name>A0A1H6DTJ5_9ACTN</name>
<sequence length="104" mass="10566">MRIEGTSALVTDVTSTERSQTAIAAAQEAGPLRAVVHCTGIGNPIRMVGRDGTPGGLPGFEQAIGVNLIGSCNALRLGAAAMAANEPVDGETVRLDGTIRVAPR</sequence>
<gene>
    <name evidence="1" type="ORF">SAMN04489712_12262</name>
</gene>
<dbReference type="Proteomes" id="UP000236723">
    <property type="component" value="Unassembled WGS sequence"/>
</dbReference>
<evidence type="ECO:0000313" key="1">
    <source>
        <dbReference type="EMBL" id="SEG88702.1"/>
    </source>
</evidence>
<keyword evidence="2" id="KW-1185">Reference proteome</keyword>
<evidence type="ECO:0008006" key="3">
    <source>
        <dbReference type="Google" id="ProtNLM"/>
    </source>
</evidence>
<dbReference type="SUPFAM" id="SSF51735">
    <property type="entry name" value="NAD(P)-binding Rossmann-fold domains"/>
    <property type="match status" value="1"/>
</dbReference>